<comment type="subcellular location">
    <subcellularLocation>
        <location evidence="5">Cell membrane</location>
        <topology evidence="5">Multi-pass membrane protein</topology>
    </subcellularLocation>
    <subcellularLocation>
        <location evidence="5">Early endosome</location>
    </subcellularLocation>
    <subcellularLocation>
        <location evidence="1">Membrane</location>
        <topology evidence="1">Multi-pass membrane protein</topology>
    </subcellularLocation>
</comment>
<dbReference type="GO" id="GO:0005769">
    <property type="term" value="C:early endosome"/>
    <property type="evidence" value="ECO:0007669"/>
    <property type="project" value="UniProtKB-SubCell"/>
</dbReference>
<sequence>MGVSVDNIRGLVLAMSSSIFIGSSFIVKKKGLKRAGAYGVSAGLAFLHRENQTSLSRRSGGFSYLYEPLWWAGMLTSKYHVQCSHSLSEGVSECS</sequence>
<comment type="similarity">
    <text evidence="5">Belongs to the NIPA (TC 2.A.7) family.</text>
</comment>
<dbReference type="AlphaFoldDB" id="A0A427ANQ3"/>
<dbReference type="PANTHER" id="PTHR12570">
    <property type="match status" value="1"/>
</dbReference>
<evidence type="ECO:0000256" key="1">
    <source>
        <dbReference type="ARBA" id="ARBA00004141"/>
    </source>
</evidence>
<evidence type="ECO:0000313" key="6">
    <source>
        <dbReference type="EMBL" id="RRT77856.1"/>
    </source>
</evidence>
<keyword evidence="4 5" id="KW-0472">Membrane</keyword>
<proteinExistence type="inferred from homology"/>
<keyword evidence="5" id="KW-0813">Transport</keyword>
<comment type="caution">
    <text evidence="6">The sequence shown here is derived from an EMBL/GenBank/DDBJ whole genome shotgun (WGS) entry which is preliminary data.</text>
</comment>
<keyword evidence="2 5" id="KW-0812">Transmembrane</keyword>
<keyword evidence="5" id="KW-0406">Ion transport</keyword>
<dbReference type="EMBL" id="AMZH03001819">
    <property type="protein sequence ID" value="RRT77856.1"/>
    <property type="molecule type" value="Genomic_DNA"/>
</dbReference>
<reference evidence="6 7" key="1">
    <citation type="journal article" date="2014" name="Agronomy (Basel)">
        <title>A Draft Genome Sequence for Ensete ventricosum, the Drought-Tolerant Tree Against Hunger.</title>
        <authorList>
            <person name="Harrison J."/>
            <person name="Moore K.A."/>
            <person name="Paszkiewicz K."/>
            <person name="Jones T."/>
            <person name="Grant M."/>
            <person name="Ambacheew D."/>
            <person name="Muzemil S."/>
            <person name="Studholme D.J."/>
        </authorList>
    </citation>
    <scope>NUCLEOTIDE SEQUENCE [LARGE SCALE GENOMIC DNA]</scope>
</reference>
<dbReference type="GO" id="GO:0015095">
    <property type="term" value="F:magnesium ion transmembrane transporter activity"/>
    <property type="evidence" value="ECO:0007669"/>
    <property type="project" value="UniProtKB-UniRule"/>
</dbReference>
<dbReference type="InterPro" id="IPR008521">
    <property type="entry name" value="Mg_trans_NIPA"/>
</dbReference>
<evidence type="ECO:0000256" key="4">
    <source>
        <dbReference type="ARBA" id="ARBA00023136"/>
    </source>
</evidence>
<keyword evidence="5" id="KW-1003">Cell membrane</keyword>
<feature type="transmembrane region" description="Helical" evidence="5">
    <location>
        <begin position="6"/>
        <end position="27"/>
    </location>
</feature>
<gene>
    <name evidence="6" type="ORF">B296_00028024</name>
</gene>
<keyword evidence="3 5" id="KW-1133">Transmembrane helix</keyword>
<comment type="subunit">
    <text evidence="5">Homodimer.</text>
</comment>
<protein>
    <recommendedName>
        <fullName evidence="5">Probable magnesium transporter</fullName>
    </recommendedName>
</protein>
<comment type="function">
    <text evidence="5">Acts as a Mg(2+) transporter. Can also transport other divalent cations such as Fe(2+), Sr(2+), Ba(2+), Mn(2+) and Co(2+) but to a much less extent than Mg(2+).</text>
</comment>
<evidence type="ECO:0000256" key="3">
    <source>
        <dbReference type="ARBA" id="ARBA00022989"/>
    </source>
</evidence>
<keyword evidence="5" id="KW-0460">Magnesium</keyword>
<dbReference type="GO" id="GO:0005886">
    <property type="term" value="C:plasma membrane"/>
    <property type="evidence" value="ECO:0007669"/>
    <property type="project" value="UniProtKB-SubCell"/>
</dbReference>
<evidence type="ECO:0000313" key="7">
    <source>
        <dbReference type="Proteomes" id="UP000287651"/>
    </source>
</evidence>
<keyword evidence="5" id="KW-0967">Endosome</keyword>
<dbReference type="Pfam" id="PF05653">
    <property type="entry name" value="Mg_trans_NIPA"/>
    <property type="match status" value="1"/>
</dbReference>
<comment type="caution">
    <text evidence="5">Lacks conserved residue(s) required for the propagation of feature annotation.</text>
</comment>
<dbReference type="Proteomes" id="UP000287651">
    <property type="component" value="Unassembled WGS sequence"/>
</dbReference>
<name>A0A427ANQ3_ENSVE</name>
<evidence type="ECO:0000256" key="5">
    <source>
        <dbReference type="RuleBase" id="RU363078"/>
    </source>
</evidence>
<accession>A0A427ANQ3</accession>
<evidence type="ECO:0000256" key="2">
    <source>
        <dbReference type="ARBA" id="ARBA00022692"/>
    </source>
</evidence>
<organism evidence="6 7">
    <name type="scientific">Ensete ventricosum</name>
    <name type="common">Abyssinian banana</name>
    <name type="synonym">Musa ensete</name>
    <dbReference type="NCBI Taxonomy" id="4639"/>
    <lineage>
        <taxon>Eukaryota</taxon>
        <taxon>Viridiplantae</taxon>
        <taxon>Streptophyta</taxon>
        <taxon>Embryophyta</taxon>
        <taxon>Tracheophyta</taxon>
        <taxon>Spermatophyta</taxon>
        <taxon>Magnoliopsida</taxon>
        <taxon>Liliopsida</taxon>
        <taxon>Zingiberales</taxon>
        <taxon>Musaceae</taxon>
        <taxon>Ensete</taxon>
    </lineage>
</organism>
<dbReference type="PANTHER" id="PTHR12570:SF20">
    <property type="entry name" value="MAGNESIUM TRANSPORTER NIPA1-RELATED"/>
    <property type="match status" value="1"/>
</dbReference>